<keyword evidence="6 11" id="KW-0418">Kinase</keyword>
<feature type="domain" description="Histidine kinase" evidence="10">
    <location>
        <begin position="187"/>
        <end position="394"/>
    </location>
</feature>
<dbReference type="PRINTS" id="PR00344">
    <property type="entry name" value="BCTRLSENSOR"/>
</dbReference>
<dbReference type="PROSITE" id="PS51257">
    <property type="entry name" value="PROKAR_LIPOPROTEIN"/>
    <property type="match status" value="1"/>
</dbReference>
<dbReference type="Gene3D" id="1.10.287.130">
    <property type="match status" value="1"/>
</dbReference>
<organism evidence="11 12">
    <name type="scientific">Enterocloster hominis</name>
    <name type="common">ex Hitch et al. 2024</name>
    <dbReference type="NCBI Taxonomy" id="1917870"/>
    <lineage>
        <taxon>Bacteria</taxon>
        <taxon>Bacillati</taxon>
        <taxon>Bacillota</taxon>
        <taxon>Clostridia</taxon>
        <taxon>Lachnospirales</taxon>
        <taxon>Lachnospiraceae</taxon>
        <taxon>Enterocloster</taxon>
    </lineage>
</organism>
<dbReference type="InterPro" id="IPR036890">
    <property type="entry name" value="HATPase_C_sf"/>
</dbReference>
<dbReference type="InterPro" id="IPR036097">
    <property type="entry name" value="HisK_dim/P_sf"/>
</dbReference>
<dbReference type="InterPro" id="IPR004358">
    <property type="entry name" value="Sig_transdc_His_kin-like_C"/>
</dbReference>
<evidence type="ECO:0000256" key="3">
    <source>
        <dbReference type="ARBA" id="ARBA00012438"/>
    </source>
</evidence>
<evidence type="ECO:0000256" key="2">
    <source>
        <dbReference type="ARBA" id="ARBA00004370"/>
    </source>
</evidence>
<dbReference type="GO" id="GO:0016301">
    <property type="term" value="F:kinase activity"/>
    <property type="evidence" value="ECO:0007669"/>
    <property type="project" value="UniProtKB-KW"/>
</dbReference>
<evidence type="ECO:0000313" key="11">
    <source>
        <dbReference type="EMBL" id="MEQ2428335.1"/>
    </source>
</evidence>
<keyword evidence="12" id="KW-1185">Reference proteome</keyword>
<dbReference type="InterPro" id="IPR005467">
    <property type="entry name" value="His_kinase_dom"/>
</dbReference>
<dbReference type="PANTHER" id="PTHR45453">
    <property type="entry name" value="PHOSPHATE REGULON SENSOR PROTEIN PHOR"/>
    <property type="match status" value="1"/>
</dbReference>
<dbReference type="Gene3D" id="3.30.565.10">
    <property type="entry name" value="Histidine kinase-like ATPase, C-terminal domain"/>
    <property type="match status" value="1"/>
</dbReference>
<dbReference type="PROSITE" id="PS50109">
    <property type="entry name" value="HIS_KIN"/>
    <property type="match status" value="1"/>
</dbReference>
<evidence type="ECO:0000313" key="12">
    <source>
        <dbReference type="Proteomes" id="UP001454086"/>
    </source>
</evidence>
<evidence type="ECO:0000256" key="7">
    <source>
        <dbReference type="ARBA" id="ARBA00023012"/>
    </source>
</evidence>
<dbReference type="InterPro" id="IPR003661">
    <property type="entry name" value="HisK_dim/P_dom"/>
</dbReference>
<dbReference type="InterPro" id="IPR050351">
    <property type="entry name" value="BphY/WalK/GraS-like"/>
</dbReference>
<feature type="chain" id="PRO_5047261410" description="histidine kinase" evidence="9">
    <location>
        <begin position="27"/>
        <end position="394"/>
    </location>
</feature>
<reference evidence="11 12" key="1">
    <citation type="submission" date="2024-03" db="EMBL/GenBank/DDBJ databases">
        <title>Human intestinal bacterial collection.</title>
        <authorList>
            <person name="Pauvert C."/>
            <person name="Hitch T.C.A."/>
            <person name="Clavel T."/>
        </authorList>
    </citation>
    <scope>NUCLEOTIDE SEQUENCE [LARGE SCALE GENOMIC DNA]</scope>
    <source>
        <strain evidence="11 12">CLA-SR-H021</strain>
    </source>
</reference>
<dbReference type="CDD" id="cd00082">
    <property type="entry name" value="HisKA"/>
    <property type="match status" value="1"/>
</dbReference>
<dbReference type="Pfam" id="PF02518">
    <property type="entry name" value="HATPase_c"/>
    <property type="match status" value="1"/>
</dbReference>
<dbReference type="CDD" id="cd00075">
    <property type="entry name" value="HATPase"/>
    <property type="match status" value="1"/>
</dbReference>
<dbReference type="PANTHER" id="PTHR45453:SF1">
    <property type="entry name" value="PHOSPHATE REGULON SENSOR PROTEIN PHOR"/>
    <property type="match status" value="1"/>
</dbReference>
<sequence>MIGQKNMGILLGVMLSACLLASSVTAAAMTGLNNRTQFQLLGSVCQGILKENPDLEQTLFPVLKRIKNKQALGEEDNVLLAYGYRESDFLKHTSGYGILPATAGFGIGALLLFTVFWYWRRKEAMRIKELTEYLEKVDTGSPGLLLTTKEDGFSQLQDGIYKTVTMLYQTREAAVTAKKGFAENLSNIAHQIKTPITAISLCAQMMEIHPSQDYLAQVHKQLGRLTHLEEALLLLSRLDAGTLPLKTEAVDVYTVVSLAADNLQEMFDAAGLSVDIPEMGEMEIMADLDWTMEALMNLFKNCAEYTPPGGTVHCACSQNPLYTEIILWDEGKGFDKEDIPHLFERFYRGKNAADNGTGIGLSLSREIIERQNGTIRAVNQPGRGGTFEIRFYSH</sequence>
<feature type="transmembrane region" description="Helical" evidence="8">
    <location>
        <begin position="98"/>
        <end position="119"/>
    </location>
</feature>
<dbReference type="EC" id="2.7.13.3" evidence="3"/>
<keyword evidence="7" id="KW-0902">Two-component regulatory system</keyword>
<proteinExistence type="predicted"/>
<name>A0ABV1DD76_9FIRM</name>
<keyword evidence="8" id="KW-0812">Transmembrane</keyword>
<evidence type="ECO:0000256" key="4">
    <source>
        <dbReference type="ARBA" id="ARBA00022553"/>
    </source>
</evidence>
<dbReference type="InterPro" id="IPR003594">
    <property type="entry name" value="HATPase_dom"/>
</dbReference>
<accession>A0ABV1DD76</accession>
<feature type="signal peptide" evidence="9">
    <location>
        <begin position="1"/>
        <end position="26"/>
    </location>
</feature>
<keyword evidence="8" id="KW-1133">Transmembrane helix</keyword>
<keyword evidence="8" id="KW-0472">Membrane</keyword>
<dbReference type="RefSeq" id="WP_008725699.1">
    <property type="nucleotide sequence ID" value="NZ_JBBMFM010000170.1"/>
</dbReference>
<keyword evidence="9" id="KW-0732">Signal</keyword>
<comment type="catalytic activity">
    <reaction evidence="1">
        <text>ATP + protein L-histidine = ADP + protein N-phospho-L-histidine.</text>
        <dbReference type="EC" id="2.7.13.3"/>
    </reaction>
</comment>
<dbReference type="Proteomes" id="UP001454086">
    <property type="component" value="Unassembled WGS sequence"/>
</dbReference>
<evidence type="ECO:0000256" key="9">
    <source>
        <dbReference type="SAM" id="SignalP"/>
    </source>
</evidence>
<protein>
    <recommendedName>
        <fullName evidence="3">histidine kinase</fullName>
        <ecNumber evidence="3">2.7.13.3</ecNumber>
    </recommendedName>
</protein>
<evidence type="ECO:0000256" key="6">
    <source>
        <dbReference type="ARBA" id="ARBA00022777"/>
    </source>
</evidence>
<evidence type="ECO:0000256" key="5">
    <source>
        <dbReference type="ARBA" id="ARBA00022679"/>
    </source>
</evidence>
<keyword evidence="5" id="KW-0808">Transferase</keyword>
<dbReference type="SMART" id="SM00388">
    <property type="entry name" value="HisKA"/>
    <property type="match status" value="1"/>
</dbReference>
<dbReference type="SMART" id="SM00387">
    <property type="entry name" value="HATPase_c"/>
    <property type="match status" value="1"/>
</dbReference>
<evidence type="ECO:0000259" key="10">
    <source>
        <dbReference type="PROSITE" id="PS50109"/>
    </source>
</evidence>
<dbReference type="Pfam" id="PF00512">
    <property type="entry name" value="HisKA"/>
    <property type="match status" value="1"/>
</dbReference>
<evidence type="ECO:0000256" key="8">
    <source>
        <dbReference type="SAM" id="Phobius"/>
    </source>
</evidence>
<comment type="subcellular location">
    <subcellularLocation>
        <location evidence="2">Membrane</location>
    </subcellularLocation>
</comment>
<gene>
    <name evidence="11" type="ORF">WMQ36_25585</name>
</gene>
<dbReference type="SUPFAM" id="SSF55874">
    <property type="entry name" value="ATPase domain of HSP90 chaperone/DNA topoisomerase II/histidine kinase"/>
    <property type="match status" value="1"/>
</dbReference>
<comment type="caution">
    <text evidence="11">The sequence shown here is derived from an EMBL/GenBank/DDBJ whole genome shotgun (WGS) entry which is preliminary data.</text>
</comment>
<dbReference type="SUPFAM" id="SSF47384">
    <property type="entry name" value="Homodimeric domain of signal transducing histidine kinase"/>
    <property type="match status" value="1"/>
</dbReference>
<keyword evidence="4" id="KW-0597">Phosphoprotein</keyword>
<evidence type="ECO:0000256" key="1">
    <source>
        <dbReference type="ARBA" id="ARBA00000085"/>
    </source>
</evidence>
<dbReference type="EMBL" id="JBBMFM010000170">
    <property type="protein sequence ID" value="MEQ2428335.1"/>
    <property type="molecule type" value="Genomic_DNA"/>
</dbReference>